<evidence type="ECO:0000313" key="6">
    <source>
        <dbReference type="EMBL" id="KAK1150833.1"/>
    </source>
</evidence>
<proteinExistence type="inferred from homology"/>
<dbReference type="GO" id="GO:0016410">
    <property type="term" value="F:N-acyltransferase activity"/>
    <property type="evidence" value="ECO:0007669"/>
    <property type="project" value="TreeGrafter"/>
</dbReference>
<dbReference type="PANTHER" id="PTHR13943">
    <property type="entry name" value="HRAS-LIKE SUPPRESSOR - RELATED"/>
    <property type="match status" value="1"/>
</dbReference>
<reference evidence="6" key="1">
    <citation type="submission" date="2022-02" db="EMBL/GenBank/DDBJ databases">
        <title>Atlantic sturgeon de novo genome assembly.</title>
        <authorList>
            <person name="Stock M."/>
            <person name="Klopp C."/>
            <person name="Guiguen Y."/>
            <person name="Cabau C."/>
            <person name="Parinello H."/>
            <person name="Santidrian Yebra-Pimentel E."/>
            <person name="Kuhl H."/>
            <person name="Dirks R.P."/>
            <person name="Guessner J."/>
            <person name="Wuertz S."/>
            <person name="Du K."/>
            <person name="Schartl M."/>
        </authorList>
    </citation>
    <scope>NUCLEOTIDE SEQUENCE</scope>
    <source>
        <strain evidence="6">STURGEONOMICS-FGT-2020</strain>
        <tissue evidence="6">Whole blood</tissue>
    </source>
</reference>
<dbReference type="Pfam" id="PF04970">
    <property type="entry name" value="LRAT"/>
    <property type="match status" value="1"/>
</dbReference>
<feature type="domain" description="LRAT" evidence="5">
    <location>
        <begin position="11"/>
        <end position="120"/>
    </location>
</feature>
<dbReference type="Proteomes" id="UP001230051">
    <property type="component" value="Unassembled WGS sequence"/>
</dbReference>
<evidence type="ECO:0000259" key="5">
    <source>
        <dbReference type="PROSITE" id="PS51934"/>
    </source>
</evidence>
<dbReference type="InterPro" id="IPR007053">
    <property type="entry name" value="LRAT_dom"/>
</dbReference>
<dbReference type="GO" id="GO:0004623">
    <property type="term" value="F:phospholipase A2 activity"/>
    <property type="evidence" value="ECO:0007669"/>
    <property type="project" value="TreeGrafter"/>
</dbReference>
<dbReference type="GO" id="GO:0008970">
    <property type="term" value="F:phospholipase A1 activity"/>
    <property type="evidence" value="ECO:0007669"/>
    <property type="project" value="TreeGrafter"/>
</dbReference>
<accession>A0AAD8CGB8</accession>
<evidence type="ECO:0000256" key="3">
    <source>
        <dbReference type="ARBA" id="ARBA00022801"/>
    </source>
</evidence>
<evidence type="ECO:0000256" key="2">
    <source>
        <dbReference type="ARBA" id="ARBA00022679"/>
    </source>
</evidence>
<dbReference type="InterPro" id="IPR038765">
    <property type="entry name" value="Papain-like_cys_pep_sf"/>
</dbReference>
<dbReference type="AlphaFoldDB" id="A0AAD8CGB8"/>
<gene>
    <name evidence="6" type="primary">PLAAT2</name>
    <name evidence="6" type="ORF">AOXY_G33218</name>
</gene>
<keyword evidence="3" id="KW-0378">Hydrolase</keyword>
<name>A0AAD8CGB8_ACIOX</name>
<dbReference type="InterPro" id="IPR051496">
    <property type="entry name" value="H-rev107_PLA/AT"/>
</dbReference>
<comment type="similarity">
    <text evidence="1">Belongs to the H-rev107 family.</text>
</comment>
<dbReference type="PROSITE" id="PS51934">
    <property type="entry name" value="LRAT"/>
    <property type="match status" value="1"/>
</dbReference>
<dbReference type="GO" id="GO:0005737">
    <property type="term" value="C:cytoplasm"/>
    <property type="evidence" value="ECO:0007669"/>
    <property type="project" value="TreeGrafter"/>
</dbReference>
<keyword evidence="6" id="KW-0012">Acyltransferase</keyword>
<dbReference type="PANTHER" id="PTHR13943:SF31">
    <property type="entry name" value="PHOSPHOLIPASE A AND ACYLTRANSFERASE 3"/>
    <property type="match status" value="1"/>
</dbReference>
<keyword evidence="4" id="KW-0443">Lipid metabolism</keyword>
<dbReference type="SUPFAM" id="SSF54001">
    <property type="entry name" value="Cysteine proteinases"/>
    <property type="match status" value="1"/>
</dbReference>
<protein>
    <submittedName>
        <fullName evidence="6">Phospholipase A and acyltransferase 2-like</fullName>
    </submittedName>
</protein>
<keyword evidence="7" id="KW-1185">Reference proteome</keyword>
<organism evidence="6 7">
    <name type="scientific">Acipenser oxyrinchus oxyrinchus</name>
    <dbReference type="NCBI Taxonomy" id="40147"/>
    <lineage>
        <taxon>Eukaryota</taxon>
        <taxon>Metazoa</taxon>
        <taxon>Chordata</taxon>
        <taxon>Craniata</taxon>
        <taxon>Vertebrata</taxon>
        <taxon>Euteleostomi</taxon>
        <taxon>Actinopterygii</taxon>
        <taxon>Chondrostei</taxon>
        <taxon>Acipenseriformes</taxon>
        <taxon>Acipenseridae</taxon>
        <taxon>Acipenser</taxon>
    </lineage>
</organism>
<dbReference type="Gene3D" id="3.90.1720.10">
    <property type="entry name" value="endopeptidase domain like (from Nostoc punctiforme)"/>
    <property type="match status" value="1"/>
</dbReference>
<keyword evidence="2" id="KW-0808">Transferase</keyword>
<comment type="caution">
    <text evidence="6">The sequence shown here is derived from an EMBL/GenBank/DDBJ whole genome shotgun (WGS) entry which is preliminary data.</text>
</comment>
<evidence type="ECO:0000256" key="1">
    <source>
        <dbReference type="ARBA" id="ARBA00007824"/>
    </source>
</evidence>
<dbReference type="EMBL" id="JAGXEW010000055">
    <property type="protein sequence ID" value="KAK1150833.1"/>
    <property type="molecule type" value="Genomic_DNA"/>
</dbReference>
<evidence type="ECO:0000313" key="7">
    <source>
        <dbReference type="Proteomes" id="UP001230051"/>
    </source>
</evidence>
<dbReference type="GO" id="GO:0070292">
    <property type="term" value="P:N-acylphosphatidylethanolamine metabolic process"/>
    <property type="evidence" value="ECO:0007669"/>
    <property type="project" value="TreeGrafter"/>
</dbReference>
<evidence type="ECO:0000256" key="4">
    <source>
        <dbReference type="ARBA" id="ARBA00023098"/>
    </source>
</evidence>
<sequence length="166" mass="18149">MTCDTPRPGDLIEFDRVGFYHWGIYVGDGYIVHLSPADDMRAAVIPVDVKIKKQKIDVVAAGQPWRVNNLHDATRKPRSPEKTVQLAEAEVGKTHRYDLAENNCEHFVTELRYGVAVGRQGTIGVILGSGFAAAVAFSVGATMWGAIPIGLCVGFCLKKLLHNTPF</sequence>